<keyword evidence="2" id="KW-1185">Reference proteome</keyword>
<proteinExistence type="predicted"/>
<comment type="caution">
    <text evidence="1">The sequence shown here is derived from an EMBL/GenBank/DDBJ whole genome shotgun (WGS) entry which is preliminary data.</text>
</comment>
<protein>
    <submittedName>
        <fullName evidence="1">Phenolic acid decarboxylase</fullName>
    </submittedName>
</protein>
<dbReference type="PANTHER" id="PTHR40087">
    <property type="entry name" value="PHENOLIC ACID DECARBOXYLASE PADC"/>
    <property type="match status" value="1"/>
</dbReference>
<accession>A0ABU1GVV1</accession>
<dbReference type="Gene3D" id="2.40.128.20">
    <property type="match status" value="1"/>
</dbReference>
<dbReference type="SUPFAM" id="SSF50814">
    <property type="entry name" value="Lipocalins"/>
    <property type="match status" value="1"/>
</dbReference>
<evidence type="ECO:0000313" key="2">
    <source>
        <dbReference type="Proteomes" id="UP001269375"/>
    </source>
</evidence>
<dbReference type="RefSeq" id="WP_285836134.1">
    <property type="nucleotide sequence ID" value="NZ_JAMLJI010000004.1"/>
</dbReference>
<dbReference type="EMBL" id="JARWAO010000004">
    <property type="protein sequence ID" value="MDR5896139.1"/>
    <property type="molecule type" value="Genomic_DNA"/>
</dbReference>
<sequence>MNNESFESTRPDELTPFIGHHVIYTYDNGWQYELYLKNADTIDYRIHGGMVGGRWVKDQKVHLARLSDEVCKVSWHEPTGTSVSLALNLSERRVHGIIFFPRWVAEHPERTVCYQNDHLEAMVRYRDAGPTYPYLIIDEFATLTFKDCPGPNDERVIACAPEALPEGFADRRQ</sequence>
<dbReference type="InterPro" id="IPR012674">
    <property type="entry name" value="Calycin"/>
</dbReference>
<evidence type="ECO:0000313" key="1">
    <source>
        <dbReference type="EMBL" id="MDR5896139.1"/>
    </source>
</evidence>
<dbReference type="PANTHER" id="PTHR40087:SF1">
    <property type="entry name" value="PHENOLIC ACID DECARBOXYLASE PADC"/>
    <property type="match status" value="1"/>
</dbReference>
<organism evidence="1 2">
    <name type="scientific">Larsenimonas suaedae</name>
    <dbReference type="NCBI Taxonomy" id="1851019"/>
    <lineage>
        <taxon>Bacteria</taxon>
        <taxon>Pseudomonadati</taxon>
        <taxon>Pseudomonadota</taxon>
        <taxon>Gammaproteobacteria</taxon>
        <taxon>Oceanospirillales</taxon>
        <taxon>Halomonadaceae</taxon>
        <taxon>Larsenimonas</taxon>
    </lineage>
</organism>
<name>A0ABU1GVV1_9GAMM</name>
<dbReference type="Proteomes" id="UP001269375">
    <property type="component" value="Unassembled WGS sequence"/>
</dbReference>
<reference evidence="1 2" key="1">
    <citation type="submission" date="2023-04" db="EMBL/GenBank/DDBJ databases">
        <title>A long-awaited taxogenomic arrangement of the family Halomonadaceae.</title>
        <authorList>
            <person name="De La Haba R."/>
            <person name="Chuvochina M."/>
            <person name="Wittouck S."/>
            <person name="Arahal D.R."/>
            <person name="Sanchez-Porro C."/>
            <person name="Hugenholtz P."/>
            <person name="Ventosa A."/>
        </authorList>
    </citation>
    <scope>NUCLEOTIDE SEQUENCE [LARGE SCALE GENOMIC DNA]</scope>
    <source>
        <strain evidence="1 2">DSM 22428</strain>
    </source>
</reference>
<dbReference type="InterPro" id="IPR008729">
    <property type="entry name" value="PA_de_COase"/>
</dbReference>
<dbReference type="CDD" id="cd14241">
    <property type="entry name" value="PAD"/>
    <property type="match status" value="1"/>
</dbReference>
<dbReference type="Pfam" id="PF05870">
    <property type="entry name" value="PA_decarbox"/>
    <property type="match status" value="1"/>
</dbReference>
<gene>
    <name evidence="1" type="ORF">QC825_08655</name>
</gene>